<evidence type="ECO:0000313" key="3">
    <source>
        <dbReference type="EMBL" id="AAP68387.1"/>
    </source>
</evidence>
<comment type="similarity">
    <text evidence="1">Belongs to the ribosome-inactivating protein family.</text>
</comment>
<organism evidence="3 4">
    <name type="scientific">Oryza sativa subsp. japonica</name>
    <name type="common">Rice</name>
    <dbReference type="NCBI Taxonomy" id="39947"/>
    <lineage>
        <taxon>Eukaryota</taxon>
        <taxon>Viridiplantae</taxon>
        <taxon>Streptophyta</taxon>
        <taxon>Embryophyta</taxon>
        <taxon>Tracheophyta</taxon>
        <taxon>Spermatophyta</taxon>
        <taxon>Magnoliopsida</taxon>
        <taxon>Liliopsida</taxon>
        <taxon>Poales</taxon>
        <taxon>Poaceae</taxon>
        <taxon>BOP clade</taxon>
        <taxon>Oryzoideae</taxon>
        <taxon>Oryzeae</taxon>
        <taxon>Oryzinae</taxon>
        <taxon>Oryza</taxon>
        <taxon>Oryza sativa</taxon>
    </lineage>
</organism>
<keyword evidence="1" id="KW-0611">Plant defense</keyword>
<evidence type="ECO:0000256" key="2">
    <source>
        <dbReference type="SAM" id="MobiDB-lite"/>
    </source>
</evidence>
<dbReference type="AlphaFoldDB" id="Q7Y000"/>
<dbReference type="InterPro" id="IPR001574">
    <property type="entry name" value="Ribosome_inactivat_prot"/>
</dbReference>
<dbReference type="GO" id="GO:0090729">
    <property type="term" value="F:toxin activity"/>
    <property type="evidence" value="ECO:0007669"/>
    <property type="project" value="UniProtKB-KW"/>
</dbReference>
<sequence>MKPPHAPFVKGWARWKAGPRGGLPKPRSLVTGLGLVRPPSARSDRIWLHRLCIGHLEQHHPSLQGAGLTAQVSSVRPTLCAGRTARLGPAGRYAVGRRVAEAAQRAASAQPCPAARRPAQRPPEGSLSASRKGAEAGVRGADGRGERRMAAGRRAEAGGCSAASLQSAALPPPLAWERMRARMAASSLSSPLSTITRGGPLLLAGLACSSAASSLCLVHDTSASTDDDYFLSDDVHDSAFLIQSSSSSVARQGSRGRENAEKERGEKTLLAGGEHGVVVVEPRQVEIMFDLATQSWYHELYRPLKAALTDDGAGPELMGHAVVDLLDDDQPPSKQITVRLFASGGGGDEAKLLVAEDDAYVAGFANRTGHWHTFRGGRCHHPVIIPAGGAAPCTELPFGGTYRELIGGVANLRAVPLGRASAESAMRVLSRYDPATTPAADAKMVVAKFMVMVTEPMRLKAVSRAVGGRWEEESYLSSDEAKYVPYWGEISAMLVEWNSTGRWGELGPRSKMDRARCPRPAGCEDDGGDGDDGGGKLFMI</sequence>
<dbReference type="Proteomes" id="UP000000763">
    <property type="component" value="Chromosome 3"/>
</dbReference>
<dbReference type="PANTHER" id="PTHR33453">
    <property type="match status" value="1"/>
</dbReference>
<dbReference type="PANTHER" id="PTHR33453:SF3">
    <property type="entry name" value="RRNA N-GLYCOSYLASE"/>
    <property type="match status" value="1"/>
</dbReference>
<accession>Q7Y000</accession>
<reference evidence="4" key="2">
    <citation type="journal article" date="2008" name="Nucleic Acids Res.">
        <title>The rice annotation project database (RAP-DB): 2008 update.</title>
        <authorList>
            <consortium name="The rice annotation project (RAP)"/>
        </authorList>
    </citation>
    <scope>GENOME REANNOTATION</scope>
    <source>
        <strain evidence="4">cv. Nipponbare</strain>
    </source>
</reference>
<dbReference type="Gene3D" id="3.40.420.10">
    <property type="entry name" value="Ricin (A subunit), domain 1"/>
    <property type="match status" value="1"/>
</dbReference>
<evidence type="ECO:0000256" key="1">
    <source>
        <dbReference type="RuleBase" id="RU004915"/>
    </source>
</evidence>
<comment type="catalytic activity">
    <reaction evidence="1">
        <text>Endohydrolysis of the N-glycosidic bond at one specific adenosine on the 28S rRNA.</text>
        <dbReference type="EC" id="3.2.2.22"/>
    </reaction>
</comment>
<dbReference type="SUPFAM" id="SSF56371">
    <property type="entry name" value="Ribosome inactivating proteins (RIP)"/>
    <property type="match status" value="1"/>
</dbReference>
<dbReference type="EMBL" id="AC087412">
    <property type="protein sequence ID" value="AAP68387.1"/>
    <property type="molecule type" value="Genomic_DNA"/>
</dbReference>
<dbReference type="GO" id="GO:0006952">
    <property type="term" value="P:defense response"/>
    <property type="evidence" value="ECO:0007669"/>
    <property type="project" value="UniProtKB-KW"/>
</dbReference>
<keyword evidence="1" id="KW-0652">Protein synthesis inhibitor</keyword>
<protein>
    <submittedName>
        <fullName evidence="3">Uncharacterized protein</fullName>
    </submittedName>
</protein>
<dbReference type="InterPro" id="IPR036041">
    <property type="entry name" value="Ribosome-inact_prot_sf"/>
</dbReference>
<feature type="region of interest" description="Disordered" evidence="2">
    <location>
        <begin position="106"/>
        <end position="163"/>
    </location>
</feature>
<feature type="compositionally biased region" description="Acidic residues" evidence="2">
    <location>
        <begin position="523"/>
        <end position="532"/>
    </location>
</feature>
<proteinExistence type="inferred from homology"/>
<feature type="compositionally biased region" description="Low complexity" evidence="2">
    <location>
        <begin position="106"/>
        <end position="117"/>
    </location>
</feature>
<reference evidence="4" key="1">
    <citation type="journal article" date="2005" name="Nature">
        <title>The map-based sequence of the rice genome.</title>
        <authorList>
            <consortium name="International rice genome sequencing project (IRGSP)"/>
            <person name="Matsumoto T."/>
            <person name="Wu J."/>
            <person name="Kanamori H."/>
            <person name="Katayose Y."/>
            <person name="Fujisawa M."/>
            <person name="Namiki N."/>
            <person name="Mizuno H."/>
            <person name="Yamamoto K."/>
            <person name="Antonio B.A."/>
            <person name="Baba T."/>
            <person name="Sakata K."/>
            <person name="Nagamura Y."/>
            <person name="Aoki H."/>
            <person name="Arikawa K."/>
            <person name="Arita K."/>
            <person name="Bito T."/>
            <person name="Chiden Y."/>
            <person name="Fujitsuka N."/>
            <person name="Fukunaka R."/>
            <person name="Hamada M."/>
            <person name="Harada C."/>
            <person name="Hayashi A."/>
            <person name="Hijishita S."/>
            <person name="Honda M."/>
            <person name="Hosokawa S."/>
            <person name="Ichikawa Y."/>
            <person name="Idonuma A."/>
            <person name="Iijima M."/>
            <person name="Ikeda M."/>
            <person name="Ikeno M."/>
            <person name="Ito K."/>
            <person name="Ito S."/>
            <person name="Ito T."/>
            <person name="Ito Y."/>
            <person name="Ito Y."/>
            <person name="Iwabuchi A."/>
            <person name="Kamiya K."/>
            <person name="Karasawa W."/>
            <person name="Kurita K."/>
            <person name="Katagiri S."/>
            <person name="Kikuta A."/>
            <person name="Kobayashi H."/>
            <person name="Kobayashi N."/>
            <person name="Machita K."/>
            <person name="Maehara T."/>
            <person name="Masukawa M."/>
            <person name="Mizubayashi T."/>
            <person name="Mukai Y."/>
            <person name="Nagasaki H."/>
            <person name="Nagata Y."/>
            <person name="Naito S."/>
            <person name="Nakashima M."/>
            <person name="Nakama Y."/>
            <person name="Nakamichi Y."/>
            <person name="Nakamura M."/>
            <person name="Meguro A."/>
            <person name="Negishi M."/>
            <person name="Ohta I."/>
            <person name="Ohta T."/>
            <person name="Okamoto M."/>
            <person name="Ono N."/>
            <person name="Saji S."/>
            <person name="Sakaguchi M."/>
            <person name="Sakai K."/>
            <person name="Shibata M."/>
            <person name="Shimokawa T."/>
            <person name="Song J."/>
            <person name="Takazaki Y."/>
            <person name="Terasawa K."/>
            <person name="Tsugane M."/>
            <person name="Tsuji K."/>
            <person name="Ueda S."/>
            <person name="Waki K."/>
            <person name="Yamagata H."/>
            <person name="Yamamoto M."/>
            <person name="Yamamoto S."/>
            <person name="Yamane H."/>
            <person name="Yoshiki S."/>
            <person name="Yoshihara R."/>
            <person name="Yukawa K."/>
            <person name="Zhong H."/>
            <person name="Yano M."/>
            <person name="Yuan Q."/>
            <person name="Ouyang S."/>
            <person name="Liu J."/>
            <person name="Jones K.M."/>
            <person name="Gansberger K."/>
            <person name="Moffat K."/>
            <person name="Hill J."/>
            <person name="Bera J."/>
            <person name="Fadrosh D."/>
            <person name="Jin S."/>
            <person name="Johri S."/>
            <person name="Kim M."/>
            <person name="Overton L."/>
            <person name="Reardon M."/>
            <person name="Tsitrin T."/>
            <person name="Vuong H."/>
            <person name="Weaver B."/>
            <person name="Ciecko A."/>
            <person name="Tallon L."/>
            <person name="Jackson J."/>
            <person name="Pai G."/>
            <person name="Aken S.V."/>
            <person name="Utterback T."/>
            <person name="Reidmuller S."/>
            <person name="Feldblyum T."/>
            <person name="Hsiao J."/>
            <person name="Zismann V."/>
            <person name="Iobst S."/>
            <person name="de Vazeille A.R."/>
            <person name="Buell C.R."/>
            <person name="Ying K."/>
            <person name="Li Y."/>
            <person name="Lu T."/>
            <person name="Huang Y."/>
            <person name="Zhao Q."/>
            <person name="Feng Q."/>
            <person name="Zhang L."/>
            <person name="Zhu J."/>
            <person name="Weng Q."/>
            <person name="Mu J."/>
            <person name="Lu Y."/>
            <person name="Fan D."/>
            <person name="Liu Y."/>
            <person name="Guan J."/>
            <person name="Zhang Y."/>
            <person name="Yu S."/>
            <person name="Liu X."/>
            <person name="Zhang Y."/>
            <person name="Hong G."/>
            <person name="Han B."/>
            <person name="Choisne N."/>
            <person name="Demange N."/>
            <person name="Orjeda G."/>
            <person name="Samain S."/>
            <person name="Cattolico L."/>
            <person name="Pelletier E."/>
            <person name="Couloux A."/>
            <person name="Segurens B."/>
            <person name="Wincker P."/>
            <person name="D'Hont A."/>
            <person name="Scarpelli C."/>
            <person name="Weissenbach J."/>
            <person name="Salanoubat M."/>
            <person name="Quetier F."/>
            <person name="Yu Y."/>
            <person name="Kim H.R."/>
            <person name="Rambo T."/>
            <person name="Currie J."/>
            <person name="Collura K."/>
            <person name="Luo M."/>
            <person name="Yang T."/>
            <person name="Ammiraju J.S.S."/>
            <person name="Engler F."/>
            <person name="Soderlund C."/>
            <person name="Wing R.A."/>
            <person name="Palmer L.E."/>
            <person name="de la Bastide M."/>
            <person name="Spiegel L."/>
            <person name="Nascimento L."/>
            <person name="Zutavern T."/>
            <person name="O'Shaughnessy A."/>
            <person name="Dike S."/>
            <person name="Dedhia N."/>
            <person name="Preston R."/>
            <person name="Balija V."/>
            <person name="McCombie W.R."/>
            <person name="Chow T."/>
            <person name="Chen H."/>
            <person name="Chung M."/>
            <person name="Chen C."/>
            <person name="Shaw J."/>
            <person name="Wu H."/>
            <person name="Hsiao K."/>
            <person name="Chao Y."/>
            <person name="Chu M."/>
            <person name="Cheng C."/>
            <person name="Hour A."/>
            <person name="Lee P."/>
            <person name="Lin S."/>
            <person name="Lin Y."/>
            <person name="Liou J."/>
            <person name="Liu S."/>
            <person name="Hsing Y."/>
            <person name="Raghuvanshi S."/>
            <person name="Mohanty A."/>
            <person name="Bharti A.K."/>
            <person name="Gaur A."/>
            <person name="Gupta V."/>
            <person name="Kumar D."/>
            <person name="Ravi V."/>
            <person name="Vij S."/>
            <person name="Kapur A."/>
            <person name="Khurana P."/>
            <person name="Khurana P."/>
            <person name="Khurana J.P."/>
            <person name="Tyagi A.K."/>
            <person name="Gaikwad K."/>
            <person name="Singh A."/>
            <person name="Dalal V."/>
            <person name="Srivastava S."/>
            <person name="Dixit A."/>
            <person name="Pal A.K."/>
            <person name="Ghazi I.A."/>
            <person name="Yadav M."/>
            <person name="Pandit A."/>
            <person name="Bhargava A."/>
            <person name="Sureshbabu K."/>
            <person name="Batra K."/>
            <person name="Sharma T.R."/>
            <person name="Mohapatra T."/>
            <person name="Singh N.K."/>
            <person name="Messing J."/>
            <person name="Nelson A.B."/>
            <person name="Fuks G."/>
            <person name="Kavchok S."/>
            <person name="Keizer G."/>
            <person name="Linton E."/>
            <person name="Llaca V."/>
            <person name="Song R."/>
            <person name="Tanyolac B."/>
            <person name="Young S."/>
            <person name="Ho-Il K."/>
            <person name="Hahn J.H."/>
            <person name="Sangsakoo G."/>
            <person name="Vanavichit A."/>
            <person name="de Mattos Luiz.A.T."/>
            <person name="Zimmer P.D."/>
            <person name="Malone G."/>
            <person name="Dellagostin O."/>
            <person name="de Oliveira A.C."/>
            <person name="Bevan M."/>
            <person name="Bancroft I."/>
            <person name="Minx P."/>
            <person name="Cordum H."/>
            <person name="Wilson R."/>
            <person name="Cheng Z."/>
            <person name="Jin W."/>
            <person name="Jiang J."/>
            <person name="Leong S.A."/>
            <person name="Iwama H."/>
            <person name="Gojobori T."/>
            <person name="Itoh T."/>
            <person name="Niimura Y."/>
            <person name="Fujii Y."/>
            <person name="Habara T."/>
            <person name="Sakai H."/>
            <person name="Sato Y."/>
            <person name="Wilson G."/>
            <person name="Kumar K."/>
            <person name="McCouch S."/>
            <person name="Juretic N."/>
            <person name="Hoen D."/>
            <person name="Wright S."/>
            <person name="Bruskiewich R."/>
            <person name="Bureau T."/>
            <person name="Miyao A."/>
            <person name="Hirochika H."/>
            <person name="Nishikawa T."/>
            <person name="Kadowaki K."/>
            <person name="Sugiura M."/>
            <person name="Burr B."/>
            <person name="Sasaki T."/>
        </authorList>
    </citation>
    <scope>NUCLEOTIDE SEQUENCE [LARGE SCALE GENOMIC DNA]</scope>
    <source>
        <strain evidence="4">cv. Nipponbare</strain>
    </source>
</reference>
<feature type="compositionally biased region" description="Basic and acidic residues" evidence="2">
    <location>
        <begin position="141"/>
        <end position="156"/>
    </location>
</feature>
<keyword evidence="1" id="KW-0378">Hydrolase</keyword>
<feature type="region of interest" description="Disordered" evidence="2">
    <location>
        <begin position="509"/>
        <end position="534"/>
    </location>
</feature>
<evidence type="ECO:0000313" key="4">
    <source>
        <dbReference type="Proteomes" id="UP000000763"/>
    </source>
</evidence>
<dbReference type="InterPro" id="IPR016138">
    <property type="entry name" value="Ribosome_inactivat_prot_sub1"/>
</dbReference>
<dbReference type="GO" id="GO:0017148">
    <property type="term" value="P:negative regulation of translation"/>
    <property type="evidence" value="ECO:0007669"/>
    <property type="project" value="UniProtKB-KW"/>
</dbReference>
<dbReference type="Pfam" id="PF00161">
    <property type="entry name" value="RIP"/>
    <property type="match status" value="1"/>
</dbReference>
<name>Q7Y000_ORYSJ</name>
<dbReference type="GO" id="GO:0030598">
    <property type="term" value="F:rRNA N-glycosylase activity"/>
    <property type="evidence" value="ECO:0007669"/>
    <property type="project" value="UniProtKB-EC"/>
</dbReference>
<keyword evidence="1" id="KW-0800">Toxin</keyword>
<gene>
    <name evidence="3" type="primary">OSJNBb0070O09.14</name>
</gene>